<dbReference type="InterPro" id="IPR013243">
    <property type="entry name" value="SCA7_dom"/>
</dbReference>
<feature type="region of interest" description="Disordered" evidence="1">
    <location>
        <begin position="427"/>
        <end position="465"/>
    </location>
</feature>
<feature type="compositionally biased region" description="Low complexity" evidence="1">
    <location>
        <begin position="449"/>
        <end position="458"/>
    </location>
</feature>
<dbReference type="PANTHER" id="PTHR15117:SF24">
    <property type="entry name" value="SCA7 DOMAIN-CONTAINING PROTEIN"/>
    <property type="match status" value="1"/>
</dbReference>
<evidence type="ECO:0000313" key="3">
    <source>
        <dbReference type="EnsemblMetazoa" id="Aqu2.1.40325_001"/>
    </source>
</evidence>
<feature type="compositionally biased region" description="Low complexity" evidence="1">
    <location>
        <begin position="192"/>
        <end position="202"/>
    </location>
</feature>
<organism evidence="3">
    <name type="scientific">Amphimedon queenslandica</name>
    <name type="common">Sponge</name>
    <dbReference type="NCBI Taxonomy" id="400682"/>
    <lineage>
        <taxon>Eukaryota</taxon>
        <taxon>Metazoa</taxon>
        <taxon>Porifera</taxon>
        <taxon>Demospongiae</taxon>
        <taxon>Heteroscleromorpha</taxon>
        <taxon>Haplosclerida</taxon>
        <taxon>Niphatidae</taxon>
        <taxon>Amphimedon</taxon>
    </lineage>
</organism>
<feature type="region of interest" description="Disordered" evidence="1">
    <location>
        <begin position="475"/>
        <end position="494"/>
    </location>
</feature>
<dbReference type="PANTHER" id="PTHR15117">
    <property type="entry name" value="ATAXIN 7 RELATED"/>
    <property type="match status" value="1"/>
</dbReference>
<feature type="region of interest" description="Disordered" evidence="1">
    <location>
        <begin position="272"/>
        <end position="294"/>
    </location>
</feature>
<dbReference type="EnsemblMetazoa" id="Aqu2.1.40325_001">
    <property type="protein sequence ID" value="Aqu2.1.40325_001"/>
    <property type="gene ID" value="Aqu2.1.40325"/>
</dbReference>
<sequence length="778" mass="83872">MDKSGPKDNGWSKFEEYAKQRVVGGTSGLPGSRNPLSPTAGRLHKEDMAIYGREPATDKMILVVCELCRRVVKSQALLKHRELYHSNAIKSPPPPRRPPDHVPGGMGPIQTIGQSTSLGPTTVGSSKKSKECDLDRHCGVWIESDKRLCRKSITCKIHSLELRQKVRGRSKPFADLLHEYKRQKKIKKMQKRPGGVLPSSALLPPPLPPSPAPSSIVPSSPVGSSTSPVLHPPPPPLSTGAPASPLSSSLLVYLDESDTEEYGIATDVPQRQQLLSSSDPPPPGPPPSVLSEAQLYPKPGATNKFGSRFLSQGCLSFSRRADPLRYSLIALSEQEKEFIHTPDSTILRQCNHLSQQRHVVKKYLHIGRQNHVISSYTRRLDQPSPSTTTSSSSISLSTGITTDHTSTISTPTLDKWNQFSHSSSLNEIGTSTGHALTHQPTLNRKRSRASSSVISSGRGTLSTANSVNTINNIELGHSFDDNGDNDDDVERVKRPNLSRVKREEDKISPSKLIEQQQYLMKMGFTPPPTMNGIASSPVQPFPVIAGAHSPSTSSGATFVINPSHNILPRSMLPISGFGVPSPSTQSAFSPVVGGERGLAHFPSTTEPHQQLLGGPGGGGGQQQRHQLWVNSQHQQMMNYESNSYHHHPPHSHSPHSLLSHHPASDSLSNNNTNDHLIDYQSPSLPHMNKFSLPPPAGVPPSQQQSQGLAHQLVPGSLPPPLNPVGGVGINSTSPPRLHRLAPSGGSGGGGGGSQNHHSYHQSGLVASQNVTQRTQQVS</sequence>
<feature type="region of interest" description="Disordered" evidence="1">
    <location>
        <begin position="641"/>
        <end position="778"/>
    </location>
</feature>
<proteinExistence type="predicted"/>
<dbReference type="PROSITE" id="PS51505">
    <property type="entry name" value="SCA7"/>
    <property type="match status" value="1"/>
</dbReference>
<keyword evidence="4" id="KW-1185">Reference proteome</keyword>
<feature type="compositionally biased region" description="Gly residues" evidence="1">
    <location>
        <begin position="744"/>
        <end position="753"/>
    </location>
</feature>
<dbReference type="EnsemblMetazoa" id="XM_020008898.1">
    <property type="protein sequence ID" value="XP_019864457.1"/>
    <property type="gene ID" value="LOC105316652"/>
</dbReference>
<dbReference type="Proteomes" id="UP000007879">
    <property type="component" value="Unassembled WGS sequence"/>
</dbReference>
<feature type="region of interest" description="Disordered" evidence="1">
    <location>
        <begin position="582"/>
        <end position="623"/>
    </location>
</feature>
<feature type="compositionally biased region" description="Polar residues" evidence="1">
    <location>
        <begin position="754"/>
        <end position="778"/>
    </location>
</feature>
<reference evidence="4" key="1">
    <citation type="journal article" date="2010" name="Nature">
        <title>The Amphimedon queenslandica genome and the evolution of animal complexity.</title>
        <authorList>
            <person name="Srivastava M."/>
            <person name="Simakov O."/>
            <person name="Chapman J."/>
            <person name="Fahey B."/>
            <person name="Gauthier M.E."/>
            <person name="Mitros T."/>
            <person name="Richards G.S."/>
            <person name="Conaco C."/>
            <person name="Dacre M."/>
            <person name="Hellsten U."/>
            <person name="Larroux C."/>
            <person name="Putnam N.H."/>
            <person name="Stanke M."/>
            <person name="Adamska M."/>
            <person name="Darling A."/>
            <person name="Degnan S.M."/>
            <person name="Oakley T.H."/>
            <person name="Plachetzki D.C."/>
            <person name="Zhai Y."/>
            <person name="Adamski M."/>
            <person name="Calcino A."/>
            <person name="Cummins S.F."/>
            <person name="Goodstein D.M."/>
            <person name="Harris C."/>
            <person name="Jackson D.J."/>
            <person name="Leys S.P."/>
            <person name="Shu S."/>
            <person name="Woodcroft B.J."/>
            <person name="Vervoort M."/>
            <person name="Kosik K.S."/>
            <person name="Manning G."/>
            <person name="Degnan B.M."/>
            <person name="Rokhsar D.S."/>
        </authorList>
    </citation>
    <scope>NUCLEOTIDE SEQUENCE [LARGE SCALE GENOMIC DNA]</scope>
</reference>
<dbReference type="Gene3D" id="6.10.140.1270">
    <property type="match status" value="1"/>
</dbReference>
<dbReference type="InParanoid" id="A0A1X7VKI7"/>
<dbReference type="InterPro" id="IPR052237">
    <property type="entry name" value="Ataxin-7-like_regulator"/>
</dbReference>
<gene>
    <name evidence="3" type="primary">105316652</name>
</gene>
<feature type="compositionally biased region" description="Polar residues" evidence="1">
    <location>
        <begin position="111"/>
        <end position="126"/>
    </location>
</feature>
<feature type="compositionally biased region" description="Low complexity" evidence="1">
    <location>
        <begin position="383"/>
        <end position="404"/>
    </location>
</feature>
<feature type="compositionally biased region" description="Low complexity" evidence="1">
    <location>
        <begin position="654"/>
        <end position="668"/>
    </location>
</feature>
<evidence type="ECO:0000259" key="2">
    <source>
        <dbReference type="PROSITE" id="PS51505"/>
    </source>
</evidence>
<feature type="compositionally biased region" description="Pro residues" evidence="1">
    <location>
        <begin position="203"/>
        <end position="212"/>
    </location>
</feature>
<feature type="compositionally biased region" description="Pro residues" evidence="1">
    <location>
        <begin position="279"/>
        <end position="288"/>
    </location>
</feature>
<feature type="compositionally biased region" description="Polar residues" evidence="1">
    <location>
        <begin position="427"/>
        <end position="442"/>
    </location>
</feature>
<dbReference type="AlphaFoldDB" id="A0A1X7VKI7"/>
<feature type="region of interest" description="Disordered" evidence="1">
    <location>
        <begin position="375"/>
        <end position="404"/>
    </location>
</feature>
<feature type="compositionally biased region" description="Low complexity" evidence="1">
    <location>
        <begin position="213"/>
        <end position="229"/>
    </location>
</feature>
<dbReference type="STRING" id="400682.A0A1X7VKI7"/>
<evidence type="ECO:0000313" key="4">
    <source>
        <dbReference type="Proteomes" id="UP000007879"/>
    </source>
</evidence>
<dbReference type="Pfam" id="PF08313">
    <property type="entry name" value="SCA7"/>
    <property type="match status" value="1"/>
</dbReference>
<dbReference type="eggNOG" id="KOG4140">
    <property type="taxonomic scope" value="Eukaryota"/>
</dbReference>
<evidence type="ECO:0000256" key="1">
    <source>
        <dbReference type="SAM" id="MobiDB-lite"/>
    </source>
</evidence>
<reference evidence="3" key="2">
    <citation type="submission" date="2017-05" db="UniProtKB">
        <authorList>
            <consortium name="EnsemblMetazoa"/>
        </authorList>
    </citation>
    <scope>IDENTIFICATION</scope>
</reference>
<feature type="region of interest" description="Disordered" evidence="1">
    <location>
        <begin position="85"/>
        <end position="129"/>
    </location>
</feature>
<accession>A0A1X7VKI7</accession>
<feature type="domain" description="SCA7" evidence="2">
    <location>
        <begin position="125"/>
        <end position="192"/>
    </location>
</feature>
<dbReference type="OrthoDB" id="21678at2759"/>
<feature type="compositionally biased region" description="Basic residues" evidence="1">
    <location>
        <begin position="644"/>
        <end position="653"/>
    </location>
</feature>
<name>A0A1X7VKI7_AMPQE</name>
<feature type="region of interest" description="Disordered" evidence="1">
    <location>
        <begin position="184"/>
        <end position="242"/>
    </location>
</feature>
<protein>
    <recommendedName>
        <fullName evidence="2">SCA7 domain-containing protein</fullName>
    </recommendedName>
</protein>